<dbReference type="SUPFAM" id="SSF52317">
    <property type="entry name" value="Class I glutamine amidotransferase-like"/>
    <property type="match status" value="1"/>
</dbReference>
<evidence type="ECO:0000313" key="14">
    <source>
        <dbReference type="Proteomes" id="UP000309186"/>
    </source>
</evidence>
<feature type="active site" evidence="10 11">
    <location>
        <position position="197"/>
    </location>
</feature>
<feature type="domain" description="Glutamine amidotransferase" evidence="12">
    <location>
        <begin position="4"/>
        <end position="213"/>
    </location>
</feature>
<evidence type="ECO:0000256" key="10">
    <source>
        <dbReference type="HAMAP-Rule" id="MF_00278"/>
    </source>
</evidence>
<keyword evidence="6 10" id="KW-0368">Histidine biosynthesis</keyword>
<sequence length="216" mass="24045">MISVIDCQMGNIGSVVNIIKHIGHKVQVISTKEEVLAAEKLIFPGVGHWDNGVKKLNESGLKPAIIEAVTERKTPLMGICLGMQLLFKTSDEGEKEGLGFVPGHVKKFDFSGVSTDLLTGPGRLRIPHMGWNVVKPCKEHSPILNGLKALDDETRFYFVHSYHASDVPEEYQLLSSHYGDDFVCAVNKDNVWGFQFHPEKSHKFGMQLLKNFAESI</sequence>
<keyword evidence="10" id="KW-0963">Cytoplasm</keyword>
<accession>A0A5R9PXT0</accession>
<name>A0A5R9PXT0_9GAMM</name>
<evidence type="ECO:0000256" key="11">
    <source>
        <dbReference type="PIRSR" id="PIRSR000495-1"/>
    </source>
</evidence>
<dbReference type="InterPro" id="IPR017926">
    <property type="entry name" value="GATASE"/>
</dbReference>
<evidence type="ECO:0000256" key="5">
    <source>
        <dbReference type="ARBA" id="ARBA00022962"/>
    </source>
</evidence>
<evidence type="ECO:0000256" key="3">
    <source>
        <dbReference type="ARBA" id="ARBA00022605"/>
    </source>
</evidence>
<dbReference type="Gene3D" id="3.40.50.880">
    <property type="match status" value="1"/>
</dbReference>
<evidence type="ECO:0000259" key="12">
    <source>
        <dbReference type="Pfam" id="PF00117"/>
    </source>
</evidence>
<dbReference type="OrthoDB" id="9807137at2"/>
<dbReference type="Pfam" id="PF00117">
    <property type="entry name" value="GATase"/>
    <property type="match status" value="1"/>
</dbReference>
<organism evidence="13 14">
    <name type="scientific">Pseudoalteromonas phenolica</name>
    <dbReference type="NCBI Taxonomy" id="161398"/>
    <lineage>
        <taxon>Bacteria</taxon>
        <taxon>Pseudomonadati</taxon>
        <taxon>Pseudomonadota</taxon>
        <taxon>Gammaproteobacteria</taxon>
        <taxon>Alteromonadales</taxon>
        <taxon>Pseudoalteromonadaceae</taxon>
        <taxon>Pseudoalteromonas</taxon>
    </lineage>
</organism>
<comment type="caution">
    <text evidence="13">The sequence shown here is derived from an EMBL/GenBank/DDBJ whole genome shotgun (WGS) entry which is preliminary data.</text>
</comment>
<feature type="active site" description="Nucleophile" evidence="10 11">
    <location>
        <position position="80"/>
    </location>
</feature>
<dbReference type="PROSITE" id="PS51273">
    <property type="entry name" value="GATASE_TYPE_1"/>
    <property type="match status" value="1"/>
</dbReference>
<keyword evidence="5 10" id="KW-0315">Glutamine amidotransferase</keyword>
<dbReference type="PANTHER" id="PTHR42701">
    <property type="entry name" value="IMIDAZOLE GLYCEROL PHOSPHATE SYNTHASE SUBUNIT HISH"/>
    <property type="match status" value="1"/>
</dbReference>
<evidence type="ECO:0000313" key="13">
    <source>
        <dbReference type="EMBL" id="TLX45202.1"/>
    </source>
</evidence>
<dbReference type="GO" id="GO:0004359">
    <property type="term" value="F:glutaminase activity"/>
    <property type="evidence" value="ECO:0007669"/>
    <property type="project" value="UniProtKB-EC"/>
</dbReference>
<dbReference type="EC" id="4.3.2.10" evidence="10"/>
<dbReference type="UniPathway" id="UPA00031">
    <property type="reaction ID" value="UER00010"/>
</dbReference>
<dbReference type="EC" id="3.5.1.2" evidence="10"/>
<dbReference type="GO" id="GO:0016829">
    <property type="term" value="F:lyase activity"/>
    <property type="evidence" value="ECO:0007669"/>
    <property type="project" value="UniProtKB-KW"/>
</dbReference>
<proteinExistence type="inferred from homology"/>
<dbReference type="GO" id="GO:0000107">
    <property type="term" value="F:imidazoleglycerol-phosphate synthase activity"/>
    <property type="evidence" value="ECO:0007669"/>
    <property type="project" value="UniProtKB-UniRule"/>
</dbReference>
<dbReference type="Proteomes" id="UP000309186">
    <property type="component" value="Unassembled WGS sequence"/>
</dbReference>
<dbReference type="CDD" id="cd01748">
    <property type="entry name" value="GATase1_IGP_Synthase"/>
    <property type="match status" value="1"/>
</dbReference>
<reference evidence="13 14" key="1">
    <citation type="submission" date="2018-01" db="EMBL/GenBank/DDBJ databases">
        <title>Co-occurrence of chitin degradation, pigmentation and bioactivity in marine Pseudoalteromonas.</title>
        <authorList>
            <person name="Paulsen S."/>
            <person name="Gram L."/>
            <person name="Machado H."/>
        </authorList>
    </citation>
    <scope>NUCLEOTIDE SEQUENCE [LARGE SCALE GENOMIC DNA]</scope>
    <source>
        <strain evidence="13 14">S3663</strain>
    </source>
</reference>
<dbReference type="NCBIfam" id="TIGR01855">
    <property type="entry name" value="IMP_synth_hisH"/>
    <property type="match status" value="1"/>
</dbReference>
<dbReference type="EMBL" id="PPSW01000049">
    <property type="protein sequence ID" value="TLX45202.1"/>
    <property type="molecule type" value="Genomic_DNA"/>
</dbReference>
<evidence type="ECO:0000256" key="7">
    <source>
        <dbReference type="ARBA" id="ARBA00023239"/>
    </source>
</evidence>
<dbReference type="RefSeq" id="WP_138484602.1">
    <property type="nucleotide sequence ID" value="NZ_PPSW01000049.1"/>
</dbReference>
<evidence type="ECO:0000256" key="9">
    <source>
        <dbReference type="ARBA" id="ARBA00049534"/>
    </source>
</evidence>
<comment type="catalytic activity">
    <reaction evidence="9 10">
        <text>L-glutamine + H2O = L-glutamate + NH4(+)</text>
        <dbReference type="Rhea" id="RHEA:15889"/>
        <dbReference type="ChEBI" id="CHEBI:15377"/>
        <dbReference type="ChEBI" id="CHEBI:28938"/>
        <dbReference type="ChEBI" id="CHEBI:29985"/>
        <dbReference type="ChEBI" id="CHEBI:58359"/>
        <dbReference type="EC" id="3.5.1.2"/>
    </reaction>
</comment>
<keyword evidence="3 10" id="KW-0028">Amino-acid biosynthesis</keyword>
<dbReference type="AlphaFoldDB" id="A0A5R9PXT0"/>
<evidence type="ECO:0000256" key="6">
    <source>
        <dbReference type="ARBA" id="ARBA00023102"/>
    </source>
</evidence>
<dbReference type="PIRSF" id="PIRSF000495">
    <property type="entry name" value="Amidotransf_hisH"/>
    <property type="match status" value="1"/>
</dbReference>
<comment type="function">
    <text evidence="10">IGPS catalyzes the conversion of PRFAR and glutamine to IGP, AICAR and glutamate. The HisH subunit catalyzes the hydrolysis of glutamine to glutamate and ammonia as part of the synthesis of IGP and AICAR. The resulting ammonia molecule is channeled to the active site of HisF.</text>
</comment>
<dbReference type="InterPro" id="IPR010139">
    <property type="entry name" value="Imidazole-glycPsynth_HisH"/>
</dbReference>
<evidence type="ECO:0000256" key="8">
    <source>
        <dbReference type="ARBA" id="ARBA00047838"/>
    </source>
</evidence>
<evidence type="ECO:0000256" key="1">
    <source>
        <dbReference type="ARBA" id="ARBA00005091"/>
    </source>
</evidence>
<keyword evidence="7 10" id="KW-0456">Lyase</keyword>
<dbReference type="HAMAP" id="MF_00278">
    <property type="entry name" value="HisH"/>
    <property type="match status" value="1"/>
</dbReference>
<evidence type="ECO:0000256" key="2">
    <source>
        <dbReference type="ARBA" id="ARBA00011152"/>
    </source>
</evidence>
<keyword evidence="4 10" id="KW-0378">Hydrolase</keyword>
<evidence type="ECO:0000256" key="4">
    <source>
        <dbReference type="ARBA" id="ARBA00022801"/>
    </source>
</evidence>
<dbReference type="GO" id="GO:0000105">
    <property type="term" value="P:L-histidine biosynthetic process"/>
    <property type="evidence" value="ECO:0007669"/>
    <property type="project" value="UniProtKB-UniRule"/>
</dbReference>
<comment type="pathway">
    <text evidence="1 10">Amino-acid biosynthesis; L-histidine biosynthesis; L-histidine from 5-phospho-alpha-D-ribose 1-diphosphate: step 5/9.</text>
</comment>
<dbReference type="InterPro" id="IPR029062">
    <property type="entry name" value="Class_I_gatase-like"/>
</dbReference>
<gene>
    <name evidence="10 13" type="primary">hisH</name>
    <name evidence="13" type="ORF">C1E24_20165</name>
</gene>
<dbReference type="PANTHER" id="PTHR42701:SF1">
    <property type="entry name" value="IMIDAZOLE GLYCEROL PHOSPHATE SYNTHASE SUBUNIT HISH"/>
    <property type="match status" value="1"/>
</dbReference>
<feature type="active site" evidence="10 11">
    <location>
        <position position="199"/>
    </location>
</feature>
<comment type="subunit">
    <text evidence="2 10">Heterodimer of HisH and HisF.</text>
</comment>
<comment type="catalytic activity">
    <reaction evidence="8 10">
        <text>5-[(5-phospho-1-deoxy-D-ribulos-1-ylimino)methylamino]-1-(5-phospho-beta-D-ribosyl)imidazole-4-carboxamide + L-glutamine = D-erythro-1-(imidazol-4-yl)glycerol 3-phosphate + 5-amino-1-(5-phospho-beta-D-ribosyl)imidazole-4-carboxamide + L-glutamate + H(+)</text>
        <dbReference type="Rhea" id="RHEA:24793"/>
        <dbReference type="ChEBI" id="CHEBI:15378"/>
        <dbReference type="ChEBI" id="CHEBI:29985"/>
        <dbReference type="ChEBI" id="CHEBI:58278"/>
        <dbReference type="ChEBI" id="CHEBI:58359"/>
        <dbReference type="ChEBI" id="CHEBI:58475"/>
        <dbReference type="ChEBI" id="CHEBI:58525"/>
        <dbReference type="EC" id="4.3.2.10"/>
    </reaction>
</comment>
<comment type="subcellular location">
    <subcellularLocation>
        <location evidence="10">Cytoplasm</location>
    </subcellularLocation>
</comment>
<protein>
    <recommendedName>
        <fullName evidence="10">Imidazole glycerol phosphate synthase subunit HisH</fullName>
        <ecNumber evidence="10">4.3.2.10</ecNumber>
    </recommendedName>
    <alternativeName>
        <fullName evidence="10">IGP synthase glutaminase subunit</fullName>
        <ecNumber evidence="10">3.5.1.2</ecNumber>
    </alternativeName>
    <alternativeName>
        <fullName evidence="10">IGP synthase subunit HisH</fullName>
    </alternativeName>
    <alternativeName>
        <fullName evidence="10">ImGP synthase subunit HisH</fullName>
        <shortName evidence="10">IGPS subunit HisH</shortName>
    </alternativeName>
</protein>
<dbReference type="GO" id="GO:0005737">
    <property type="term" value="C:cytoplasm"/>
    <property type="evidence" value="ECO:0007669"/>
    <property type="project" value="UniProtKB-SubCell"/>
</dbReference>